<sequence length="520" mass="57555">MSTDELRLLILPVILISEGLLILCLMTGFDPSLNAQQRIFNVLLGVLGSIYSLVFYFWIIPVTPYFKSLRWLLPIFNGVAVSTTVLLGPVYIQEFALLVLITFTLGTTILFGRLPGYTFILTSTLLLSIFSGHLTQLGGLTVWGWVLSVPILGIIIIETVSRMVNIINHHLRRMRTLNDVASSLSSSIEISEVFEMMSTAIQSALQADTYYIGVKQNDDIRLELLYDGGEFFPPTHVPIHDSLSGYVVRNNRSILLRHGAADAKKIGIELKTVGKARLSQSWMGAPMEHDGEAFGVVAVASYTDSAFTQRDLELLENIAQQASMAIDNARHHSQVEQQSRLDSLTGTLNHYTFLSELGGLLQTACSLRQPVSIIMLDIDHFKQYNDQFGHLVGDRVLTSLAQCILSNIKSTDLVGRWGGEEFIIALPNAHGSQANAVAHRLRNSLRAVQVLDRTGQPVAPPTISQGISTFPEETQEMYALIDLADKRLYHAKENGRDQVAAPPHAHIHTTEIAPKQRPSH</sequence>
<evidence type="ECO:0000313" key="6">
    <source>
        <dbReference type="Proteomes" id="UP000050501"/>
    </source>
</evidence>
<dbReference type="PANTHER" id="PTHR45138">
    <property type="entry name" value="REGULATORY COMPONENTS OF SENSORY TRANSDUCTION SYSTEM"/>
    <property type="match status" value="1"/>
</dbReference>
<keyword evidence="6" id="KW-1185">Reference proteome</keyword>
<dbReference type="PROSITE" id="PS50887">
    <property type="entry name" value="GGDEF"/>
    <property type="match status" value="1"/>
</dbReference>
<dbReference type="NCBIfam" id="TIGR00254">
    <property type="entry name" value="GGDEF"/>
    <property type="match status" value="1"/>
</dbReference>
<proteinExistence type="predicted"/>
<name>A0A0P6XX68_9CHLR</name>
<keyword evidence="2" id="KW-1133">Transmembrane helix</keyword>
<dbReference type="InterPro" id="IPR029016">
    <property type="entry name" value="GAF-like_dom_sf"/>
</dbReference>
<comment type="caution">
    <text evidence="4">The sequence shown here is derived from an EMBL/GenBank/DDBJ whole genome shotgun (WGS) entry which is preliminary data.</text>
</comment>
<dbReference type="Pfam" id="PF00990">
    <property type="entry name" value="GGDEF"/>
    <property type="match status" value="1"/>
</dbReference>
<evidence type="ECO:0000256" key="2">
    <source>
        <dbReference type="SAM" id="Phobius"/>
    </source>
</evidence>
<dbReference type="RefSeq" id="WP_062417596.1">
    <property type="nucleotide sequence ID" value="NZ_LGCM01000042.1"/>
</dbReference>
<evidence type="ECO:0000256" key="1">
    <source>
        <dbReference type="SAM" id="MobiDB-lite"/>
    </source>
</evidence>
<dbReference type="GO" id="GO:0052621">
    <property type="term" value="F:diguanylate cyclase activity"/>
    <property type="evidence" value="ECO:0007669"/>
    <property type="project" value="TreeGrafter"/>
</dbReference>
<protein>
    <recommendedName>
        <fullName evidence="3">GGDEF domain-containing protein</fullName>
    </recommendedName>
</protein>
<dbReference type="Gene3D" id="3.30.70.270">
    <property type="match status" value="1"/>
</dbReference>
<dbReference type="Gene3D" id="3.30.450.40">
    <property type="match status" value="1"/>
</dbReference>
<evidence type="ECO:0000313" key="4">
    <source>
        <dbReference type="EMBL" id="KPL80412.1"/>
    </source>
</evidence>
<dbReference type="CDD" id="cd01949">
    <property type="entry name" value="GGDEF"/>
    <property type="match status" value="1"/>
</dbReference>
<dbReference type="InterPro" id="IPR003018">
    <property type="entry name" value="GAF"/>
</dbReference>
<feature type="transmembrane region" description="Helical" evidence="2">
    <location>
        <begin position="39"/>
        <end position="59"/>
    </location>
</feature>
<keyword evidence="2" id="KW-0812">Transmembrane</keyword>
<dbReference type="SMART" id="SM00065">
    <property type="entry name" value="GAF"/>
    <property type="match status" value="1"/>
</dbReference>
<dbReference type="SMART" id="SM00267">
    <property type="entry name" value="GGDEF"/>
    <property type="match status" value="1"/>
</dbReference>
<feature type="domain" description="GGDEF" evidence="3">
    <location>
        <begin position="369"/>
        <end position="504"/>
    </location>
</feature>
<dbReference type="InterPro" id="IPR050469">
    <property type="entry name" value="Diguanylate_Cyclase"/>
</dbReference>
<dbReference type="Pfam" id="PF13185">
    <property type="entry name" value="GAF_2"/>
    <property type="match status" value="1"/>
</dbReference>
<feature type="region of interest" description="Disordered" evidence="1">
    <location>
        <begin position="496"/>
        <end position="520"/>
    </location>
</feature>
<dbReference type="EMBL" id="LGCM01000042">
    <property type="protein sequence ID" value="KPL80438.1"/>
    <property type="molecule type" value="Genomic_DNA"/>
</dbReference>
<feature type="transmembrane region" description="Helical" evidence="2">
    <location>
        <begin position="71"/>
        <end position="90"/>
    </location>
</feature>
<dbReference type="SUPFAM" id="SSF55073">
    <property type="entry name" value="Nucleotide cyclase"/>
    <property type="match status" value="1"/>
</dbReference>
<dbReference type="AlphaFoldDB" id="A0A0P6XX68"/>
<feature type="transmembrane region" description="Helical" evidence="2">
    <location>
        <begin position="6"/>
        <end position="27"/>
    </location>
</feature>
<feature type="transmembrane region" description="Helical" evidence="2">
    <location>
        <begin position="97"/>
        <end position="130"/>
    </location>
</feature>
<dbReference type="Proteomes" id="UP000050501">
    <property type="component" value="Unassembled WGS sequence"/>
</dbReference>
<dbReference type="SUPFAM" id="SSF55781">
    <property type="entry name" value="GAF domain-like"/>
    <property type="match status" value="1"/>
</dbReference>
<dbReference type="STRING" id="229921.ADN01_12110"/>
<evidence type="ECO:0000313" key="5">
    <source>
        <dbReference type="EMBL" id="KPL80438.1"/>
    </source>
</evidence>
<dbReference type="InterPro" id="IPR000160">
    <property type="entry name" value="GGDEF_dom"/>
</dbReference>
<dbReference type="FunFam" id="3.30.70.270:FF:000001">
    <property type="entry name" value="Diguanylate cyclase domain protein"/>
    <property type="match status" value="1"/>
</dbReference>
<reference evidence="4 6" key="1">
    <citation type="submission" date="2015-07" db="EMBL/GenBank/DDBJ databases">
        <title>Genome sequence of Levilinea saccharolytica DSM 16555.</title>
        <authorList>
            <person name="Hemp J."/>
            <person name="Ward L.M."/>
            <person name="Pace L.A."/>
            <person name="Fischer W.W."/>
        </authorList>
    </citation>
    <scope>NUCLEOTIDE SEQUENCE [LARGE SCALE GENOMIC DNA]</scope>
    <source>
        <strain evidence="4 6">KIBI-1</strain>
    </source>
</reference>
<organism evidence="4 6">
    <name type="scientific">Levilinea saccharolytica</name>
    <dbReference type="NCBI Taxonomy" id="229921"/>
    <lineage>
        <taxon>Bacteria</taxon>
        <taxon>Bacillati</taxon>
        <taxon>Chloroflexota</taxon>
        <taxon>Anaerolineae</taxon>
        <taxon>Anaerolineales</taxon>
        <taxon>Anaerolineaceae</taxon>
        <taxon>Levilinea</taxon>
    </lineage>
</organism>
<accession>A0A0P6XX68</accession>
<dbReference type="InterPro" id="IPR043128">
    <property type="entry name" value="Rev_trsase/Diguanyl_cyclase"/>
</dbReference>
<evidence type="ECO:0000259" key="3">
    <source>
        <dbReference type="PROSITE" id="PS50887"/>
    </source>
</evidence>
<dbReference type="InterPro" id="IPR029787">
    <property type="entry name" value="Nucleotide_cyclase"/>
</dbReference>
<dbReference type="EMBL" id="LGCM01000042">
    <property type="protein sequence ID" value="KPL80412.1"/>
    <property type="molecule type" value="Genomic_DNA"/>
</dbReference>
<gene>
    <name evidence="4" type="ORF">ADN01_12110</name>
    <name evidence="5" type="ORF">ADN01_12275</name>
</gene>
<keyword evidence="2" id="KW-0472">Membrane</keyword>
<dbReference type="PANTHER" id="PTHR45138:SF9">
    <property type="entry name" value="DIGUANYLATE CYCLASE DGCM-RELATED"/>
    <property type="match status" value="1"/>
</dbReference>